<feature type="compositionally biased region" description="Polar residues" evidence="2">
    <location>
        <begin position="340"/>
        <end position="361"/>
    </location>
</feature>
<evidence type="ECO:0000256" key="2">
    <source>
        <dbReference type="SAM" id="MobiDB-lite"/>
    </source>
</evidence>
<dbReference type="PANTHER" id="PTHR47331">
    <property type="entry name" value="PHD-TYPE DOMAIN-CONTAINING PROTEIN"/>
    <property type="match status" value="1"/>
</dbReference>
<feature type="compositionally biased region" description="Polar residues" evidence="2">
    <location>
        <begin position="732"/>
        <end position="744"/>
    </location>
</feature>
<feature type="region of interest" description="Disordered" evidence="2">
    <location>
        <begin position="142"/>
        <end position="168"/>
    </location>
</feature>
<feature type="compositionally biased region" description="Low complexity" evidence="2">
    <location>
        <begin position="159"/>
        <end position="168"/>
    </location>
</feature>
<sequence length="1044" mass="117266">MDPSPETEESIPVTAEAADILESELIAKRRIKPSVKRIETYEARKDEINDGLSNLWNKTDHCITVADETGNTRLQLTDALIRLKTAYSNYKRLAEKYSSFLSNARMKEAIQELNAFTIMDQQRLITFLQTTTRLETRIAQLQDNASKASTSSRRSKGPSRSLHSISQKSSLSSQIIRARAEAEAAKVQAQCIKREAALKAHIANTQAEAAHKQAEAEAQLEVLQKEREAAVAVAKLNVLEQAFKEEELEVDRPCLTTPADPVMRTLRFVLDQEVRGMTFPTIVDPAYISPGHRIEDLVFCSREAQTTELANPHTHQTKGSSEPAYATGHTLRDEAETKPTPGSYTRQPSSSPNTKSLSGLNPSAAPFPPPYQPCVLATTPKVEVPEVRAHMKTERTDMSEFAKYMIRRELLITGLTEFDDRPEHYRSWRATFRAAIKNLDIEPMGELDLLIKWLGPRSKEQARLLKSVNIEAPARGLIQVWERLERDYGSPEVIERTLLNKFYNFPSFSNKDNRKLQELSDFLLELETAMSDPHLPGLCCLDTAYGLYPITEKLPHYLKDKWNMVGAEYKSLHHVLFPPFSFFCEFIRKMAIAKNDPSFLPPDQTQFITEPATWDIAGPRKDLRKTVSVRKTGFSSSKPIVTPEPRKGKPTDLDPNLSCPIHNKPHPLRKCRVFREKPFEERKTFLKDHNICYRCCASSEHFAKDCKAAITCSECNSDKHVTANHSRPKRQAPSNGDFHNSSRNYGGENAEEQTNPVATKCTEVCGKELCGRSCAKICLVKVAPVGHPEKAVKMYAILDDQSNRSLASPKFFKCFNIQSKAHPYTLRTCAGQISVSGRTACGFQIAPIDNDDYKPLPTLIECAQLPDNREEIPTPNAAQHQPHLKGIADKIPALDESAEILILLGRDIPSVHKVQEQTSGPSDAPYAQKLELGWVLIGEVCLDRVRKPYKVNTCKTNLMENRGELFGKSCSCHYQIKPKPNTNLQIICGSEEDICYKSLSPNFSGDVYNFLQIVSGEGGGKNMYAYCKDVANGRNRNPIYKRVI</sequence>
<reference evidence="4" key="1">
    <citation type="submission" date="2025-08" db="UniProtKB">
        <authorList>
            <consortium name="RefSeq"/>
        </authorList>
    </citation>
    <scope>IDENTIFICATION</scope>
    <source>
        <strain evidence="4">J_2021</strain>
        <tissue evidence="4">Erythrocytes</tissue>
    </source>
</reference>
<evidence type="ECO:0000313" key="4">
    <source>
        <dbReference type="RefSeq" id="XP_041429838.1"/>
    </source>
</evidence>
<dbReference type="RefSeq" id="XP_041429838.1">
    <property type="nucleotide sequence ID" value="XM_041573904.1"/>
</dbReference>
<protein>
    <submittedName>
        <fullName evidence="4">Uncharacterized protein LOC121397294</fullName>
    </submittedName>
</protein>
<evidence type="ECO:0000256" key="1">
    <source>
        <dbReference type="SAM" id="Coils"/>
    </source>
</evidence>
<accession>A0A8J1LJS7</accession>
<proteinExistence type="predicted"/>
<dbReference type="AlphaFoldDB" id="A0A8J1LJS7"/>
<feature type="coiled-coil region" evidence="1">
    <location>
        <begin position="175"/>
        <end position="233"/>
    </location>
</feature>
<organism evidence="3 4">
    <name type="scientific">Xenopus laevis</name>
    <name type="common">African clawed frog</name>
    <dbReference type="NCBI Taxonomy" id="8355"/>
    <lineage>
        <taxon>Eukaryota</taxon>
        <taxon>Metazoa</taxon>
        <taxon>Chordata</taxon>
        <taxon>Craniata</taxon>
        <taxon>Vertebrata</taxon>
        <taxon>Euteleostomi</taxon>
        <taxon>Amphibia</taxon>
        <taxon>Batrachia</taxon>
        <taxon>Anura</taxon>
        <taxon>Pipoidea</taxon>
        <taxon>Pipidae</taxon>
        <taxon>Xenopodinae</taxon>
        <taxon>Xenopus</taxon>
        <taxon>Xenopus</taxon>
    </lineage>
</organism>
<keyword evidence="1" id="KW-0175">Coiled coil</keyword>
<dbReference type="Proteomes" id="UP000186698">
    <property type="component" value="Chromosome 8L"/>
</dbReference>
<dbReference type="GeneID" id="121397294"/>
<gene>
    <name evidence="4" type="primary">LOC121397294</name>
</gene>
<keyword evidence="3" id="KW-1185">Reference proteome</keyword>
<dbReference type="OrthoDB" id="9887682at2759"/>
<name>A0A8J1LJS7_XENLA</name>
<dbReference type="PANTHER" id="PTHR47331:SF7">
    <property type="match status" value="1"/>
</dbReference>
<feature type="region of interest" description="Disordered" evidence="2">
    <location>
        <begin position="719"/>
        <end position="752"/>
    </location>
</feature>
<feature type="region of interest" description="Disordered" evidence="2">
    <location>
        <begin position="634"/>
        <end position="659"/>
    </location>
</feature>
<dbReference type="KEGG" id="xla:121397294"/>
<feature type="region of interest" description="Disordered" evidence="2">
    <location>
        <begin position="331"/>
        <end position="364"/>
    </location>
</feature>
<evidence type="ECO:0000313" key="3">
    <source>
        <dbReference type="Proteomes" id="UP000186698"/>
    </source>
</evidence>